<reference evidence="2 3" key="2">
    <citation type="journal article" date="2016" name="Genome Announc.">
        <title>Complete Genome Sequence of Algoriphagus sp. Strain M8-2, Isolated from a Brackish Lake.</title>
        <authorList>
            <person name="Muraguchi Y."/>
            <person name="Kushimoto K."/>
            <person name="Ohtsubo Y."/>
            <person name="Suzuki T."/>
            <person name="Dohra H."/>
            <person name="Kimbara K."/>
            <person name="Shintani M."/>
        </authorList>
    </citation>
    <scope>NUCLEOTIDE SEQUENCE [LARGE SCALE GENOMIC DNA]</scope>
    <source>
        <strain evidence="2 3">M8-2</strain>
    </source>
</reference>
<keyword evidence="1" id="KW-0812">Transmembrane</keyword>
<keyword evidence="3" id="KW-1185">Reference proteome</keyword>
<dbReference type="KEGG" id="alm:AO498_07885"/>
<protein>
    <submittedName>
        <fullName evidence="2">Uncharacterized protein</fullName>
    </submittedName>
</protein>
<keyword evidence="1" id="KW-1133">Transmembrane helix</keyword>
<feature type="transmembrane region" description="Helical" evidence="1">
    <location>
        <begin position="40"/>
        <end position="58"/>
    </location>
</feature>
<evidence type="ECO:0000313" key="2">
    <source>
        <dbReference type="EMBL" id="AMQ56333.1"/>
    </source>
</evidence>
<name>A0A142EMH8_9BACT</name>
<gene>
    <name evidence="2" type="ORF">AO498_07885</name>
</gene>
<dbReference type="EMBL" id="CP012836">
    <property type="protein sequence ID" value="AMQ56333.1"/>
    <property type="molecule type" value="Genomic_DNA"/>
</dbReference>
<sequence>MIQSKAQLLFILGLGLMLLFRIFTKIPFLPEEIAGFSTTKLLKLIFGLVFISSGFLIYRKSNQPKL</sequence>
<evidence type="ECO:0000313" key="3">
    <source>
        <dbReference type="Proteomes" id="UP000073816"/>
    </source>
</evidence>
<organism evidence="2 3">
    <name type="scientific">Algoriphagus sanaruensis</name>
    <dbReference type="NCBI Taxonomy" id="1727163"/>
    <lineage>
        <taxon>Bacteria</taxon>
        <taxon>Pseudomonadati</taxon>
        <taxon>Bacteroidota</taxon>
        <taxon>Cytophagia</taxon>
        <taxon>Cytophagales</taxon>
        <taxon>Cyclobacteriaceae</taxon>
        <taxon>Algoriphagus</taxon>
    </lineage>
</organism>
<dbReference type="STRING" id="1727163.AO498_07885"/>
<reference evidence="3" key="1">
    <citation type="submission" date="2015-09" db="EMBL/GenBank/DDBJ databases">
        <title>Complete sequence of Algoriphagus sp. M8-2.</title>
        <authorList>
            <person name="Shintani M."/>
        </authorList>
    </citation>
    <scope>NUCLEOTIDE SEQUENCE [LARGE SCALE GENOMIC DNA]</scope>
    <source>
        <strain evidence="3">M8-2</strain>
    </source>
</reference>
<dbReference type="Proteomes" id="UP000073816">
    <property type="component" value="Chromosome"/>
</dbReference>
<dbReference type="PATRIC" id="fig|1727163.4.peg.1640"/>
<evidence type="ECO:0000256" key="1">
    <source>
        <dbReference type="SAM" id="Phobius"/>
    </source>
</evidence>
<keyword evidence="1" id="KW-0472">Membrane</keyword>
<accession>A0A142EMH8</accession>
<dbReference type="AlphaFoldDB" id="A0A142EMH8"/>
<proteinExistence type="predicted"/>